<dbReference type="Gene3D" id="4.10.280.10">
    <property type="entry name" value="Helix-loop-helix DNA-binding domain"/>
    <property type="match status" value="1"/>
</dbReference>
<dbReference type="Pfam" id="PF01740">
    <property type="entry name" value="STAS"/>
    <property type="match status" value="1"/>
</dbReference>
<dbReference type="SUPFAM" id="SSF140500">
    <property type="entry name" value="BAS1536-like"/>
    <property type="match status" value="1"/>
</dbReference>
<dbReference type="SUPFAM" id="SSF52091">
    <property type="entry name" value="SpoIIaa-like"/>
    <property type="match status" value="1"/>
</dbReference>
<accession>A0ABS3NAS6</accession>
<evidence type="ECO:0000313" key="2">
    <source>
        <dbReference type="EMBL" id="MBO1515033.1"/>
    </source>
</evidence>
<dbReference type="PROSITE" id="PS50801">
    <property type="entry name" value="STAS"/>
    <property type="match status" value="1"/>
</dbReference>
<reference evidence="2 3" key="1">
    <citation type="submission" date="2021-03" db="EMBL/GenBank/DDBJ databases">
        <title>Whole genome sequence of Metabacillus bambusae BG109.</title>
        <authorList>
            <person name="Jeong J.W."/>
        </authorList>
    </citation>
    <scope>NUCLEOTIDE SEQUENCE [LARGE SCALE GENOMIC DNA]</scope>
    <source>
        <strain evidence="2 3">BG109</strain>
    </source>
</reference>
<evidence type="ECO:0000259" key="1">
    <source>
        <dbReference type="PROSITE" id="PS50801"/>
    </source>
</evidence>
<dbReference type="Proteomes" id="UP000663981">
    <property type="component" value="Unassembled WGS sequence"/>
</dbReference>
<feature type="domain" description="STAS" evidence="1">
    <location>
        <begin position="64"/>
        <end position="162"/>
    </location>
</feature>
<name>A0ABS3NAS6_9BACI</name>
<organism evidence="2 3">
    <name type="scientific">Metabacillus bambusae</name>
    <dbReference type="NCBI Taxonomy" id="2795218"/>
    <lineage>
        <taxon>Bacteria</taxon>
        <taxon>Bacillati</taxon>
        <taxon>Bacillota</taxon>
        <taxon>Bacilli</taxon>
        <taxon>Bacillales</taxon>
        <taxon>Bacillaceae</taxon>
        <taxon>Metabacillus</taxon>
    </lineage>
</organism>
<comment type="caution">
    <text evidence="2">The sequence shown here is derived from an EMBL/GenBank/DDBJ whole genome shotgun (WGS) entry which is preliminary data.</text>
</comment>
<dbReference type="RefSeq" id="WP_207981928.1">
    <property type="nucleotide sequence ID" value="NZ_JAGDEL010000030.1"/>
</dbReference>
<dbReference type="InterPro" id="IPR036638">
    <property type="entry name" value="HLH_DNA-bd_sf"/>
</dbReference>
<dbReference type="EMBL" id="JAGDEL010000030">
    <property type="protein sequence ID" value="MBO1515033.1"/>
    <property type="molecule type" value="Genomic_DNA"/>
</dbReference>
<dbReference type="Pfam" id="PF09388">
    <property type="entry name" value="SpoOE-like"/>
    <property type="match status" value="1"/>
</dbReference>
<keyword evidence="3" id="KW-1185">Reference proteome</keyword>
<proteinExistence type="predicted"/>
<protein>
    <submittedName>
        <fullName evidence="2">Spo0E family sporulation regulatory protein-aspartic acid phosphatase</fullName>
    </submittedName>
</protein>
<sequence length="162" mass="18523">MFFSVSNAYEKKRKELNKFATLSTPLTSEETIHCSKQLDHFINHYQNRKISKLNIHGSLEGYTLTLQIEGDLDMVTSEVLSSYIETNKHKWKSVQELNIDLGKLNFFDTSGIHSLILLILEVRDRNISIEKICTTKTSFEVLNLMGIPNALKEINCGNFIAI</sequence>
<dbReference type="InterPro" id="IPR037208">
    <property type="entry name" value="Spo0E-like_sf"/>
</dbReference>
<dbReference type="InterPro" id="IPR036513">
    <property type="entry name" value="STAS_dom_sf"/>
</dbReference>
<evidence type="ECO:0000313" key="3">
    <source>
        <dbReference type="Proteomes" id="UP000663981"/>
    </source>
</evidence>
<dbReference type="Gene3D" id="3.30.750.24">
    <property type="entry name" value="STAS domain"/>
    <property type="match status" value="1"/>
</dbReference>
<dbReference type="InterPro" id="IPR018540">
    <property type="entry name" value="Spo0E-like"/>
</dbReference>
<dbReference type="InterPro" id="IPR002645">
    <property type="entry name" value="STAS_dom"/>
</dbReference>
<gene>
    <name evidence="2" type="ORF">I7822_25750</name>
</gene>